<dbReference type="Proteomes" id="UP001363010">
    <property type="component" value="Unassembled WGS sequence"/>
</dbReference>
<dbReference type="SUPFAM" id="SSF48264">
    <property type="entry name" value="Cytochrome P450"/>
    <property type="match status" value="1"/>
</dbReference>
<evidence type="ECO:0000313" key="3">
    <source>
        <dbReference type="EMBL" id="MEJ8821713.1"/>
    </source>
</evidence>
<keyword evidence="4" id="KW-1185">Reference proteome</keyword>
<dbReference type="PANTHER" id="PTHR46696:SF1">
    <property type="entry name" value="CYTOCHROME P450 YJIB-RELATED"/>
    <property type="match status" value="1"/>
</dbReference>
<dbReference type="RefSeq" id="WP_340362750.1">
    <property type="nucleotide sequence ID" value="NZ_JBBKZV010000002.1"/>
</dbReference>
<dbReference type="PRINTS" id="PR00359">
    <property type="entry name" value="BP450"/>
</dbReference>
<name>A0ABU8VVT8_9BURK</name>
<dbReference type="Gene3D" id="1.10.630.10">
    <property type="entry name" value="Cytochrome P450"/>
    <property type="match status" value="1"/>
</dbReference>
<evidence type="ECO:0000256" key="2">
    <source>
        <dbReference type="RuleBase" id="RU000461"/>
    </source>
</evidence>
<protein>
    <submittedName>
        <fullName evidence="3">Cytochrome P450</fullName>
    </submittedName>
</protein>
<dbReference type="PROSITE" id="PS00086">
    <property type="entry name" value="CYTOCHROME_P450"/>
    <property type="match status" value="1"/>
</dbReference>
<keyword evidence="2" id="KW-0408">Iron</keyword>
<sequence>MVYTLLAAPPLWQSLVKDPSRIPDTVEELLRLIPLGTNSTFPRVAGDDVDGSWGRINAGSVVYLDVFAANRDPAVFGDPLAIVPGRNGPKHLQFGYGMHHCMGAALARMEIVTVLEILVARLPGLELAVPAVEVPGVHGTILRRPAALPVRWPSLR</sequence>
<dbReference type="EMBL" id="JBBKZV010000002">
    <property type="protein sequence ID" value="MEJ8821713.1"/>
    <property type="molecule type" value="Genomic_DNA"/>
</dbReference>
<evidence type="ECO:0000313" key="4">
    <source>
        <dbReference type="Proteomes" id="UP001363010"/>
    </source>
</evidence>
<dbReference type="PANTHER" id="PTHR46696">
    <property type="entry name" value="P450, PUTATIVE (EUROFUNG)-RELATED"/>
    <property type="match status" value="1"/>
</dbReference>
<dbReference type="InterPro" id="IPR002397">
    <property type="entry name" value="Cyt_P450_B"/>
</dbReference>
<keyword evidence="2" id="KW-0479">Metal-binding</keyword>
<dbReference type="InterPro" id="IPR017972">
    <property type="entry name" value="Cyt_P450_CS"/>
</dbReference>
<evidence type="ECO:0000256" key="1">
    <source>
        <dbReference type="ARBA" id="ARBA00010617"/>
    </source>
</evidence>
<comment type="caution">
    <text evidence="3">The sequence shown here is derived from an EMBL/GenBank/DDBJ whole genome shotgun (WGS) entry which is preliminary data.</text>
</comment>
<accession>A0ABU8VVT8</accession>
<reference evidence="3 4" key="1">
    <citation type="submission" date="2024-03" db="EMBL/GenBank/DDBJ databases">
        <title>Novel species of the genus Variovorax.</title>
        <authorList>
            <person name="Liu Q."/>
            <person name="Xin Y.-H."/>
        </authorList>
    </citation>
    <scope>NUCLEOTIDE SEQUENCE [LARGE SCALE GENOMIC DNA]</scope>
    <source>
        <strain evidence="3 4">KACC 18501</strain>
    </source>
</reference>
<keyword evidence="2" id="KW-0560">Oxidoreductase</keyword>
<organism evidence="3 4">
    <name type="scientific">Variovorax humicola</name>
    <dbReference type="NCBI Taxonomy" id="1769758"/>
    <lineage>
        <taxon>Bacteria</taxon>
        <taxon>Pseudomonadati</taxon>
        <taxon>Pseudomonadota</taxon>
        <taxon>Betaproteobacteria</taxon>
        <taxon>Burkholderiales</taxon>
        <taxon>Comamonadaceae</taxon>
        <taxon>Variovorax</taxon>
    </lineage>
</organism>
<dbReference type="Pfam" id="PF00067">
    <property type="entry name" value="p450"/>
    <property type="match status" value="1"/>
</dbReference>
<keyword evidence="2" id="KW-0349">Heme</keyword>
<gene>
    <name evidence="3" type="ORF">WKW80_06635</name>
</gene>
<proteinExistence type="inferred from homology"/>
<dbReference type="InterPro" id="IPR036396">
    <property type="entry name" value="Cyt_P450_sf"/>
</dbReference>
<dbReference type="InterPro" id="IPR001128">
    <property type="entry name" value="Cyt_P450"/>
</dbReference>
<keyword evidence="2" id="KW-0503">Monooxygenase</keyword>
<comment type="similarity">
    <text evidence="1 2">Belongs to the cytochrome P450 family.</text>
</comment>